<keyword evidence="6" id="KW-0472">Membrane</keyword>
<evidence type="ECO:0000256" key="1">
    <source>
        <dbReference type="ARBA" id="ARBA00022485"/>
    </source>
</evidence>
<dbReference type="GO" id="GO:0051539">
    <property type="term" value="F:4 iron, 4 sulfur cluster binding"/>
    <property type="evidence" value="ECO:0007669"/>
    <property type="project" value="UniProtKB-KW"/>
</dbReference>
<organism evidence="8 9">
    <name type="scientific">Flavobacterium urocaniciphilum</name>
    <dbReference type="NCBI Taxonomy" id="1299341"/>
    <lineage>
        <taxon>Bacteria</taxon>
        <taxon>Pseudomonadati</taxon>
        <taxon>Bacteroidota</taxon>
        <taxon>Flavobacteriia</taxon>
        <taxon>Flavobacteriales</taxon>
        <taxon>Flavobacteriaceae</taxon>
        <taxon>Flavobacterium</taxon>
    </lineage>
</organism>
<dbReference type="SUPFAM" id="SSF46548">
    <property type="entry name" value="alpha-helical ferredoxin"/>
    <property type="match status" value="1"/>
</dbReference>
<dbReference type="GO" id="GO:0005886">
    <property type="term" value="C:plasma membrane"/>
    <property type="evidence" value="ECO:0007669"/>
    <property type="project" value="TreeGrafter"/>
</dbReference>
<dbReference type="PANTHER" id="PTHR43255:SF1">
    <property type="entry name" value="IRON-SULFUR-BINDING OXIDOREDUCTASE FADF-RELATED"/>
    <property type="match status" value="1"/>
</dbReference>
<evidence type="ECO:0000259" key="7">
    <source>
        <dbReference type="PROSITE" id="PS51379"/>
    </source>
</evidence>
<dbReference type="STRING" id="1299341.SAMN05444005_101687"/>
<dbReference type="InterPro" id="IPR009051">
    <property type="entry name" value="Helical_ferredxn"/>
</dbReference>
<keyword evidence="5" id="KW-0411">Iron-sulfur</keyword>
<dbReference type="PROSITE" id="PS51379">
    <property type="entry name" value="4FE4S_FER_2"/>
    <property type="match status" value="2"/>
</dbReference>
<dbReference type="AlphaFoldDB" id="A0A1H8ZHQ6"/>
<evidence type="ECO:0000256" key="2">
    <source>
        <dbReference type="ARBA" id="ARBA00022723"/>
    </source>
</evidence>
<keyword evidence="6" id="KW-0812">Transmembrane</keyword>
<dbReference type="InterPro" id="IPR017900">
    <property type="entry name" value="4Fe4S_Fe_S_CS"/>
</dbReference>
<dbReference type="PANTHER" id="PTHR43255">
    <property type="entry name" value="IRON-SULFUR-BINDING OXIDOREDUCTASE FADF-RELATED-RELATED"/>
    <property type="match status" value="1"/>
</dbReference>
<evidence type="ECO:0000256" key="3">
    <source>
        <dbReference type="ARBA" id="ARBA00023002"/>
    </source>
</evidence>
<feature type="transmembrane region" description="Helical" evidence="6">
    <location>
        <begin position="218"/>
        <end position="236"/>
    </location>
</feature>
<evidence type="ECO:0000256" key="4">
    <source>
        <dbReference type="ARBA" id="ARBA00023004"/>
    </source>
</evidence>
<protein>
    <submittedName>
        <fullName evidence="8">4Fe-4S dicluster domain-containing protein</fullName>
    </submittedName>
</protein>
<feature type="transmembrane region" description="Helical" evidence="6">
    <location>
        <begin position="109"/>
        <end position="131"/>
    </location>
</feature>
<evidence type="ECO:0000313" key="9">
    <source>
        <dbReference type="Proteomes" id="UP000198648"/>
    </source>
</evidence>
<feature type="transmembrane region" description="Helical" evidence="6">
    <location>
        <begin position="6"/>
        <end position="24"/>
    </location>
</feature>
<dbReference type="Pfam" id="PF13187">
    <property type="entry name" value="Fer4_9"/>
    <property type="match status" value="1"/>
</dbReference>
<keyword evidence="3" id="KW-0560">Oxidoreductase</keyword>
<sequence>MNFLPNIIFAIVLIIGVGFFAKNVKKIIRNIKLGQDVNRTDNSSARWKNMALVALGQKKMFTRPIPAILHFMLYAAFIITQIELLEIVVDGLFGTHRFFKTGLGGFYTFIISFIEILSVLALVATVTFLARRNLLKLPRLNKAELLGWPKKDANLILIMEIILVTCIFTMNGTDEVLYSLGKSHYEGMGSFNFAVSQHLGPALFGGMSEGTLHLLERVGWWGHLMMVMAFLNYLYYSKHLHIILAFPNTYFADLNPKGQFNNLESVTNEVKLMMDPNADPFAAPANPDAAPAKFGASDVQDLNWVQLLNAYTCTECGRCSSSCPANLTGKKLSPRKIMMDTRDRLEEVGKNIDANNGVFVPDNKSLLNDYITPEELWACTTCNACVEECPVNISPLSIIMDMRRYLVMEQSAAPMELNNMMTNIENNGAPWPYNQQDRLNWKNE</sequence>
<evidence type="ECO:0000256" key="6">
    <source>
        <dbReference type="SAM" id="Phobius"/>
    </source>
</evidence>
<feature type="transmembrane region" description="Helical" evidence="6">
    <location>
        <begin position="152"/>
        <end position="170"/>
    </location>
</feature>
<name>A0A1H8ZHQ6_9FLAO</name>
<dbReference type="InterPro" id="IPR017896">
    <property type="entry name" value="4Fe4S_Fe-S-bd"/>
</dbReference>
<dbReference type="SUPFAM" id="SSF103501">
    <property type="entry name" value="Respiratory nitrate reductase 1 gamma chain"/>
    <property type="match status" value="1"/>
</dbReference>
<evidence type="ECO:0000256" key="5">
    <source>
        <dbReference type="ARBA" id="ARBA00023014"/>
    </source>
</evidence>
<accession>A0A1H8ZHQ6</accession>
<dbReference type="GO" id="GO:0016491">
    <property type="term" value="F:oxidoreductase activity"/>
    <property type="evidence" value="ECO:0007669"/>
    <property type="project" value="UniProtKB-KW"/>
</dbReference>
<dbReference type="RefSeq" id="WP_091465157.1">
    <property type="nucleotide sequence ID" value="NZ_FOEI01000001.1"/>
</dbReference>
<dbReference type="EMBL" id="FOEI01000001">
    <property type="protein sequence ID" value="SEP63268.1"/>
    <property type="molecule type" value="Genomic_DNA"/>
</dbReference>
<dbReference type="Proteomes" id="UP000198648">
    <property type="component" value="Unassembled WGS sequence"/>
</dbReference>
<evidence type="ECO:0000313" key="8">
    <source>
        <dbReference type="EMBL" id="SEP63268.1"/>
    </source>
</evidence>
<dbReference type="InterPro" id="IPR051460">
    <property type="entry name" value="HdrC_iron-sulfur_subunit"/>
</dbReference>
<keyword evidence="6" id="KW-1133">Transmembrane helix</keyword>
<gene>
    <name evidence="8" type="ORF">SAMN05444005_101687</name>
</gene>
<dbReference type="OrthoDB" id="9769677at2"/>
<dbReference type="Gene3D" id="1.20.950.20">
    <property type="entry name" value="Transmembrane di-heme cytochromes, Chain C"/>
    <property type="match status" value="1"/>
</dbReference>
<feature type="transmembrane region" description="Helical" evidence="6">
    <location>
        <begin position="67"/>
        <end position="89"/>
    </location>
</feature>
<keyword evidence="1" id="KW-0004">4Fe-4S</keyword>
<dbReference type="PROSITE" id="PS00198">
    <property type="entry name" value="4FE4S_FER_1"/>
    <property type="match status" value="1"/>
</dbReference>
<keyword evidence="2" id="KW-0479">Metal-binding</keyword>
<feature type="domain" description="4Fe-4S ferredoxin-type" evidence="7">
    <location>
        <begin position="304"/>
        <end position="335"/>
    </location>
</feature>
<keyword evidence="9" id="KW-1185">Reference proteome</keyword>
<dbReference type="Gene3D" id="1.10.1060.10">
    <property type="entry name" value="Alpha-helical ferredoxin"/>
    <property type="match status" value="1"/>
</dbReference>
<dbReference type="GO" id="GO:0046872">
    <property type="term" value="F:metal ion binding"/>
    <property type="evidence" value="ECO:0007669"/>
    <property type="project" value="UniProtKB-KW"/>
</dbReference>
<proteinExistence type="predicted"/>
<keyword evidence="4" id="KW-0408">Iron</keyword>
<reference evidence="8 9" key="1">
    <citation type="submission" date="2016-10" db="EMBL/GenBank/DDBJ databases">
        <authorList>
            <person name="de Groot N.N."/>
        </authorList>
    </citation>
    <scope>NUCLEOTIDE SEQUENCE [LARGE SCALE GENOMIC DNA]</scope>
    <source>
        <strain evidence="8 9">DSM 27078</strain>
    </source>
</reference>
<dbReference type="InterPro" id="IPR036197">
    <property type="entry name" value="NarG-like_sf"/>
</dbReference>
<feature type="domain" description="4Fe-4S ferredoxin-type" evidence="7">
    <location>
        <begin position="369"/>
        <end position="399"/>
    </location>
</feature>